<reference evidence="8" key="1">
    <citation type="submission" date="2023-04" db="EMBL/GenBank/DDBJ databases">
        <authorList>
            <person name="Vijverberg K."/>
            <person name="Xiong W."/>
            <person name="Schranz E."/>
        </authorList>
    </citation>
    <scope>NUCLEOTIDE SEQUENCE</scope>
</reference>
<dbReference type="SUPFAM" id="SSF161111">
    <property type="entry name" value="Cation efflux protein transmembrane domain-like"/>
    <property type="match status" value="1"/>
</dbReference>
<name>A0AA35Z5H3_LACSI</name>
<dbReference type="GO" id="GO:0005384">
    <property type="term" value="F:manganese ion transmembrane transporter activity"/>
    <property type="evidence" value="ECO:0007669"/>
    <property type="project" value="TreeGrafter"/>
</dbReference>
<dbReference type="PANTHER" id="PTHR43840:SF13">
    <property type="entry name" value="CATION EFFLUX PROTEIN CYTOPLASMIC DOMAIN-CONTAINING PROTEIN"/>
    <property type="match status" value="1"/>
</dbReference>
<keyword evidence="4 6" id="KW-1133">Transmembrane helix</keyword>
<comment type="subcellular location">
    <subcellularLocation>
        <location evidence="1">Membrane</location>
        <topology evidence="1">Multi-pass membrane protein</topology>
    </subcellularLocation>
</comment>
<feature type="transmembrane region" description="Helical" evidence="6">
    <location>
        <begin position="71"/>
        <end position="90"/>
    </location>
</feature>
<feature type="transmembrane region" description="Helical" evidence="6">
    <location>
        <begin position="111"/>
        <end position="131"/>
    </location>
</feature>
<dbReference type="InterPro" id="IPR027469">
    <property type="entry name" value="Cation_efflux_TMD_sf"/>
</dbReference>
<evidence type="ECO:0000256" key="6">
    <source>
        <dbReference type="SAM" id="Phobius"/>
    </source>
</evidence>
<keyword evidence="2" id="KW-0813">Transport</keyword>
<evidence type="ECO:0000313" key="9">
    <source>
        <dbReference type="Proteomes" id="UP001177003"/>
    </source>
</evidence>
<dbReference type="Proteomes" id="UP001177003">
    <property type="component" value="Chromosome 5"/>
</dbReference>
<dbReference type="Gene3D" id="1.20.1510.10">
    <property type="entry name" value="Cation efflux protein transmembrane domain"/>
    <property type="match status" value="1"/>
</dbReference>
<evidence type="ECO:0000313" key="8">
    <source>
        <dbReference type="EMBL" id="CAI9285742.1"/>
    </source>
</evidence>
<proteinExistence type="predicted"/>
<dbReference type="InterPro" id="IPR050291">
    <property type="entry name" value="CDF_Transporter"/>
</dbReference>
<evidence type="ECO:0000256" key="5">
    <source>
        <dbReference type="ARBA" id="ARBA00023136"/>
    </source>
</evidence>
<evidence type="ECO:0000256" key="4">
    <source>
        <dbReference type="ARBA" id="ARBA00022989"/>
    </source>
</evidence>
<dbReference type="AlphaFoldDB" id="A0AA35Z5H3"/>
<evidence type="ECO:0000256" key="2">
    <source>
        <dbReference type="ARBA" id="ARBA00022448"/>
    </source>
</evidence>
<dbReference type="PANTHER" id="PTHR43840">
    <property type="entry name" value="MITOCHONDRIAL METAL TRANSPORTER 1-RELATED"/>
    <property type="match status" value="1"/>
</dbReference>
<feature type="transmembrane region" description="Helical" evidence="6">
    <location>
        <begin position="151"/>
        <end position="171"/>
    </location>
</feature>
<dbReference type="EMBL" id="OX465081">
    <property type="protein sequence ID" value="CAI9285742.1"/>
    <property type="molecule type" value="Genomic_DNA"/>
</dbReference>
<accession>A0AA35Z5H3</accession>
<evidence type="ECO:0000256" key="1">
    <source>
        <dbReference type="ARBA" id="ARBA00004141"/>
    </source>
</evidence>
<evidence type="ECO:0000256" key="3">
    <source>
        <dbReference type="ARBA" id="ARBA00022692"/>
    </source>
</evidence>
<gene>
    <name evidence="8" type="ORF">LSALG_LOCUS25201</name>
</gene>
<keyword evidence="3 6" id="KW-0812">Transmembrane</keyword>
<sequence length="174" mass="20219">MSHNPNPKGLVSRPFFPQVSSAVTTVTHVKQYTKVTWLQPNYPGFVRLHHREITPQPNHPGFVGTWPQPNYLGLLACGLNLTIPGFQVLIQAVEQLIENQPPEQRTSLRLLWLYVIMLTARIVKLALWLYSRSSRNEIVSAYAKDHYFDVVKTWIFFISFLLYSFWLCIVVKFM</sequence>
<dbReference type="GO" id="GO:0016020">
    <property type="term" value="C:membrane"/>
    <property type="evidence" value="ECO:0007669"/>
    <property type="project" value="UniProtKB-SubCell"/>
</dbReference>
<protein>
    <recommendedName>
        <fullName evidence="7">Cation efflux protein transmembrane domain-containing protein</fullName>
    </recommendedName>
</protein>
<feature type="domain" description="Cation efflux protein transmembrane" evidence="7">
    <location>
        <begin position="72"/>
        <end position="165"/>
    </location>
</feature>
<dbReference type="Pfam" id="PF01545">
    <property type="entry name" value="Cation_efflux"/>
    <property type="match status" value="1"/>
</dbReference>
<keyword evidence="5 6" id="KW-0472">Membrane</keyword>
<keyword evidence="9" id="KW-1185">Reference proteome</keyword>
<evidence type="ECO:0000259" key="7">
    <source>
        <dbReference type="Pfam" id="PF01545"/>
    </source>
</evidence>
<dbReference type="InterPro" id="IPR058533">
    <property type="entry name" value="Cation_efflux_TM"/>
</dbReference>
<organism evidence="8 9">
    <name type="scientific">Lactuca saligna</name>
    <name type="common">Willowleaf lettuce</name>
    <dbReference type="NCBI Taxonomy" id="75948"/>
    <lineage>
        <taxon>Eukaryota</taxon>
        <taxon>Viridiplantae</taxon>
        <taxon>Streptophyta</taxon>
        <taxon>Embryophyta</taxon>
        <taxon>Tracheophyta</taxon>
        <taxon>Spermatophyta</taxon>
        <taxon>Magnoliopsida</taxon>
        <taxon>eudicotyledons</taxon>
        <taxon>Gunneridae</taxon>
        <taxon>Pentapetalae</taxon>
        <taxon>asterids</taxon>
        <taxon>campanulids</taxon>
        <taxon>Asterales</taxon>
        <taxon>Asteraceae</taxon>
        <taxon>Cichorioideae</taxon>
        <taxon>Cichorieae</taxon>
        <taxon>Lactucinae</taxon>
        <taxon>Lactuca</taxon>
    </lineage>
</organism>